<dbReference type="Pfam" id="PF00294">
    <property type="entry name" value="PfkB"/>
    <property type="match status" value="2"/>
</dbReference>
<dbReference type="EMBL" id="BLAD01000050">
    <property type="protein sequence ID" value="GES01402.1"/>
    <property type="molecule type" value="Genomic_DNA"/>
</dbReference>
<protein>
    <submittedName>
        <fullName evidence="6">Sulfofructose kinase</fullName>
    </submittedName>
</protein>
<keyword evidence="7" id="KW-1185">Reference proteome</keyword>
<dbReference type="PRINTS" id="PR00990">
    <property type="entry name" value="RIBOKINASE"/>
</dbReference>
<keyword evidence="2 4" id="KW-0808">Transferase</keyword>
<dbReference type="InterPro" id="IPR011611">
    <property type="entry name" value="PfkB_dom"/>
</dbReference>
<dbReference type="RefSeq" id="WP_155337686.1">
    <property type="nucleotide sequence ID" value="NZ_BAAABN010000029.1"/>
</dbReference>
<evidence type="ECO:0000313" key="6">
    <source>
        <dbReference type="EMBL" id="GES01402.1"/>
    </source>
</evidence>
<dbReference type="SUPFAM" id="SSF53613">
    <property type="entry name" value="Ribokinase-like"/>
    <property type="match status" value="1"/>
</dbReference>
<keyword evidence="3 4" id="KW-0418">Kinase</keyword>
<reference evidence="6 7" key="1">
    <citation type="submission" date="2019-10" db="EMBL/GenBank/DDBJ databases">
        <title>Whole genome shotgun sequence of Acrocarpospora corrugata NBRC 13972.</title>
        <authorList>
            <person name="Ichikawa N."/>
            <person name="Kimura A."/>
            <person name="Kitahashi Y."/>
            <person name="Komaki H."/>
            <person name="Oguchi A."/>
        </authorList>
    </citation>
    <scope>NUCLEOTIDE SEQUENCE [LARGE SCALE GENOMIC DNA]</scope>
    <source>
        <strain evidence="6 7">NBRC 13972</strain>
    </source>
</reference>
<dbReference type="PROSITE" id="PS00584">
    <property type="entry name" value="PFKB_KINASES_2"/>
    <property type="match status" value="1"/>
</dbReference>
<dbReference type="AlphaFoldDB" id="A0A5M3W040"/>
<comment type="similarity">
    <text evidence="1 4">Belongs to the carbohydrate kinase PfkB family.</text>
</comment>
<gene>
    <name evidence="6" type="ORF">Acor_34660</name>
</gene>
<organism evidence="6 7">
    <name type="scientific">Acrocarpospora corrugata</name>
    <dbReference type="NCBI Taxonomy" id="35763"/>
    <lineage>
        <taxon>Bacteria</taxon>
        <taxon>Bacillati</taxon>
        <taxon>Actinomycetota</taxon>
        <taxon>Actinomycetes</taxon>
        <taxon>Streptosporangiales</taxon>
        <taxon>Streptosporangiaceae</taxon>
        <taxon>Acrocarpospora</taxon>
    </lineage>
</organism>
<evidence type="ECO:0000256" key="3">
    <source>
        <dbReference type="ARBA" id="ARBA00022777"/>
    </source>
</evidence>
<evidence type="ECO:0000313" key="7">
    <source>
        <dbReference type="Proteomes" id="UP000334990"/>
    </source>
</evidence>
<evidence type="ECO:0000256" key="4">
    <source>
        <dbReference type="RuleBase" id="RU003704"/>
    </source>
</evidence>
<dbReference type="Gene3D" id="3.40.1190.20">
    <property type="match status" value="1"/>
</dbReference>
<sequence>MALDVICVGVVTVDTITTVERVPGADDRVTGEPFAVAGGGPAATAAVALARLGVSVGFCGVVGDDDAGALSRRLLDAEGVDTRWLRTRADAPTPQSMIMVSRGSGARSIVTTPSRPPDPDSVPIHAARWLHVDQTGYPSVRAALGGRSSPALSIDGGNPIPGLDLTAVALYAPTVTALRAAFPAPDLALSLRAAAAAGATHVVATAGGDGCHVLVDGQAVLVPPPAVEPVSTMGAGDVFHGALLAGLVQGRSLVAAVWRANAVAALSCRALDGRSGVPDAAETDKYLSTVRPAPWIDGYM</sequence>
<dbReference type="InterPro" id="IPR052562">
    <property type="entry name" value="Ketohexokinase-related"/>
</dbReference>
<evidence type="ECO:0000256" key="1">
    <source>
        <dbReference type="ARBA" id="ARBA00010688"/>
    </source>
</evidence>
<dbReference type="InterPro" id="IPR002173">
    <property type="entry name" value="Carboh/pur_kinase_PfkB_CS"/>
</dbReference>
<feature type="domain" description="Carbohydrate kinase PfkB" evidence="5">
    <location>
        <begin position="4"/>
        <end position="113"/>
    </location>
</feature>
<proteinExistence type="inferred from homology"/>
<dbReference type="Proteomes" id="UP000334990">
    <property type="component" value="Unassembled WGS sequence"/>
</dbReference>
<dbReference type="GO" id="GO:0016301">
    <property type="term" value="F:kinase activity"/>
    <property type="evidence" value="ECO:0007669"/>
    <property type="project" value="UniProtKB-KW"/>
</dbReference>
<dbReference type="PANTHER" id="PTHR42774">
    <property type="entry name" value="PHOSPHOTRANSFERASE SYSTEM TRANSPORT PROTEIN"/>
    <property type="match status" value="1"/>
</dbReference>
<evidence type="ECO:0000259" key="5">
    <source>
        <dbReference type="Pfam" id="PF00294"/>
    </source>
</evidence>
<accession>A0A5M3W040</accession>
<feature type="domain" description="Carbohydrate kinase PfkB" evidence="5">
    <location>
        <begin position="170"/>
        <end position="278"/>
    </location>
</feature>
<dbReference type="OrthoDB" id="9795789at2"/>
<dbReference type="InterPro" id="IPR002139">
    <property type="entry name" value="Ribo/fructo_kinase"/>
</dbReference>
<name>A0A5M3W040_9ACTN</name>
<dbReference type="PANTHER" id="PTHR42774:SF3">
    <property type="entry name" value="KETOHEXOKINASE"/>
    <property type="match status" value="1"/>
</dbReference>
<comment type="caution">
    <text evidence="6">The sequence shown here is derived from an EMBL/GenBank/DDBJ whole genome shotgun (WGS) entry which is preliminary data.</text>
</comment>
<dbReference type="InterPro" id="IPR029056">
    <property type="entry name" value="Ribokinase-like"/>
</dbReference>
<evidence type="ECO:0000256" key="2">
    <source>
        <dbReference type="ARBA" id="ARBA00022679"/>
    </source>
</evidence>